<keyword evidence="1" id="KW-0812">Transmembrane</keyword>
<feature type="transmembrane region" description="Helical" evidence="1">
    <location>
        <begin position="6"/>
        <end position="24"/>
    </location>
</feature>
<organism evidence="2 3">
    <name type="scientific">Sphingomonas kyeonggiensis</name>
    <dbReference type="NCBI Taxonomy" id="1268553"/>
    <lineage>
        <taxon>Bacteria</taxon>
        <taxon>Pseudomonadati</taxon>
        <taxon>Pseudomonadota</taxon>
        <taxon>Alphaproteobacteria</taxon>
        <taxon>Sphingomonadales</taxon>
        <taxon>Sphingomonadaceae</taxon>
        <taxon>Sphingomonas</taxon>
    </lineage>
</organism>
<comment type="caution">
    <text evidence="2">The sequence shown here is derived from an EMBL/GenBank/DDBJ whole genome shotgun (WGS) entry which is preliminary data.</text>
</comment>
<dbReference type="RefSeq" id="WP_183994649.1">
    <property type="nucleotide sequence ID" value="NZ_JACIEH010000001.1"/>
</dbReference>
<keyword evidence="1" id="KW-1133">Transmembrane helix</keyword>
<name>A0A7W6JPJ4_9SPHN</name>
<gene>
    <name evidence="2" type="ORF">GGR46_000733</name>
</gene>
<keyword evidence="1" id="KW-0472">Membrane</keyword>
<dbReference type="Proteomes" id="UP000557392">
    <property type="component" value="Unassembled WGS sequence"/>
</dbReference>
<evidence type="ECO:0000313" key="3">
    <source>
        <dbReference type="Proteomes" id="UP000557392"/>
    </source>
</evidence>
<feature type="transmembrane region" description="Helical" evidence="1">
    <location>
        <begin position="36"/>
        <end position="53"/>
    </location>
</feature>
<reference evidence="2 3" key="1">
    <citation type="submission" date="2020-08" db="EMBL/GenBank/DDBJ databases">
        <title>Genomic Encyclopedia of Type Strains, Phase IV (KMG-IV): sequencing the most valuable type-strain genomes for metagenomic binning, comparative biology and taxonomic classification.</title>
        <authorList>
            <person name="Goeker M."/>
        </authorList>
    </citation>
    <scope>NUCLEOTIDE SEQUENCE [LARGE SCALE GENOMIC DNA]</scope>
    <source>
        <strain evidence="2 3">DSM 101806</strain>
    </source>
</reference>
<proteinExistence type="predicted"/>
<sequence length="55" mass="6148">MPDPSLEPLWLSIAVLAMGALVWGGWKQFRADRTKAILMWVCAVVILGNLLILRI</sequence>
<keyword evidence="3" id="KW-1185">Reference proteome</keyword>
<protein>
    <submittedName>
        <fullName evidence="2">Uncharacterized protein</fullName>
    </submittedName>
</protein>
<dbReference type="AlphaFoldDB" id="A0A7W6JPJ4"/>
<accession>A0A7W6JPJ4</accession>
<evidence type="ECO:0000313" key="2">
    <source>
        <dbReference type="EMBL" id="MBB4097200.1"/>
    </source>
</evidence>
<evidence type="ECO:0000256" key="1">
    <source>
        <dbReference type="SAM" id="Phobius"/>
    </source>
</evidence>
<dbReference type="EMBL" id="JACIEH010000001">
    <property type="protein sequence ID" value="MBB4097200.1"/>
    <property type="molecule type" value="Genomic_DNA"/>
</dbReference>